<dbReference type="Pfam" id="PF00534">
    <property type="entry name" value="Glycos_transf_1"/>
    <property type="match status" value="1"/>
</dbReference>
<keyword evidence="3" id="KW-0808">Transferase</keyword>
<dbReference type="InterPro" id="IPR001296">
    <property type="entry name" value="Glyco_trans_1"/>
</dbReference>
<evidence type="ECO:0000259" key="1">
    <source>
        <dbReference type="Pfam" id="PF00534"/>
    </source>
</evidence>
<evidence type="ECO:0000259" key="2">
    <source>
        <dbReference type="Pfam" id="PF13439"/>
    </source>
</evidence>
<name>A0A415H1R1_9FIRM</name>
<evidence type="ECO:0000313" key="3">
    <source>
        <dbReference type="EMBL" id="RHK60042.1"/>
    </source>
</evidence>
<dbReference type="Gene3D" id="3.40.50.2000">
    <property type="entry name" value="Glycogen Phosphorylase B"/>
    <property type="match status" value="2"/>
</dbReference>
<dbReference type="CDD" id="cd03794">
    <property type="entry name" value="GT4_WbuB-like"/>
    <property type="match status" value="1"/>
</dbReference>
<reference evidence="3 4" key="1">
    <citation type="submission" date="2018-08" db="EMBL/GenBank/DDBJ databases">
        <title>A genome reference for cultivated species of the human gut microbiota.</title>
        <authorList>
            <person name="Zou Y."/>
            <person name="Xue W."/>
            <person name="Luo G."/>
        </authorList>
    </citation>
    <scope>NUCLEOTIDE SEQUENCE [LARGE SCALE GENOMIC DNA]</scope>
    <source>
        <strain evidence="3 4">AF42-21</strain>
    </source>
</reference>
<dbReference type="RefSeq" id="WP_117657982.1">
    <property type="nucleotide sequence ID" value="NZ_JAAIOF010000025.1"/>
</dbReference>
<accession>A0A415H1R1</accession>
<dbReference type="InterPro" id="IPR028098">
    <property type="entry name" value="Glyco_trans_4-like_N"/>
</dbReference>
<dbReference type="SUPFAM" id="SSF53756">
    <property type="entry name" value="UDP-Glycosyltransferase/glycogen phosphorylase"/>
    <property type="match status" value="1"/>
</dbReference>
<feature type="domain" description="Glycosyltransferase subfamily 4-like N-terminal" evidence="2">
    <location>
        <begin position="23"/>
        <end position="211"/>
    </location>
</feature>
<comment type="caution">
    <text evidence="3">The sequence shown here is derived from an EMBL/GenBank/DDBJ whole genome shotgun (WGS) entry which is preliminary data.</text>
</comment>
<dbReference type="InterPro" id="IPR050194">
    <property type="entry name" value="Glycosyltransferase_grp1"/>
</dbReference>
<feature type="domain" description="Glycosyl transferase family 1" evidence="1">
    <location>
        <begin position="225"/>
        <end position="390"/>
    </location>
</feature>
<dbReference type="PANTHER" id="PTHR45947:SF3">
    <property type="entry name" value="SULFOQUINOVOSYL TRANSFERASE SQD2"/>
    <property type="match status" value="1"/>
</dbReference>
<protein>
    <submittedName>
        <fullName evidence="3">Glycosyltransferase WbuB</fullName>
    </submittedName>
</protein>
<dbReference type="EMBL" id="QRNS01000039">
    <property type="protein sequence ID" value="RHK60042.1"/>
    <property type="molecule type" value="Genomic_DNA"/>
</dbReference>
<dbReference type="Pfam" id="PF13439">
    <property type="entry name" value="Glyco_transf_4"/>
    <property type="match status" value="1"/>
</dbReference>
<proteinExistence type="predicted"/>
<gene>
    <name evidence="3" type="ORF">DW054_15190</name>
</gene>
<dbReference type="GO" id="GO:0016758">
    <property type="term" value="F:hexosyltransferase activity"/>
    <property type="evidence" value="ECO:0007669"/>
    <property type="project" value="TreeGrafter"/>
</dbReference>
<dbReference type="AlphaFoldDB" id="A0A415H1R1"/>
<organism evidence="3 4">
    <name type="scientific">Dorea formicigenerans</name>
    <dbReference type="NCBI Taxonomy" id="39486"/>
    <lineage>
        <taxon>Bacteria</taxon>
        <taxon>Bacillati</taxon>
        <taxon>Bacillota</taxon>
        <taxon>Clostridia</taxon>
        <taxon>Lachnospirales</taxon>
        <taxon>Lachnospiraceae</taxon>
        <taxon>Dorea</taxon>
    </lineage>
</organism>
<sequence>MNILFLDAYYEPEKIAYTHLERDLIEGLISDGHKIKIICPTPTRGIDKETREKYKNKIFEEKYNGSVEVNRFKAPQEGKNPIVRAFRYFWCNFRTYQIALKSKNVDVVFSNSTPPTQGAISGIVARKLSKKYKKKVSFVYNLQDIFPDSLVNTNLTHNGSVLWKIGRKLEDFTYRHADKIIVISQAFKKNLLAKGVSEKKVEIISNWIDLESVQPVERKDNKLIDEFDLDPSKFLVVYAGNFGAAQGADIVIKAAMELQDYKDIQFVIFGGGPYFEDAREQAKNLDNIFIHELMPQDRISEVYSLGDIALITCKKGTGKAGMPSKTWSIMACNTPIIASFDEESDLADVIRNSGAGVCVNPEDVFALSDAIVKVSERKQKKLDCMELRKYVLKNASKQICVRKYKNSITDLTNIGIRLNS</sequence>
<dbReference type="PANTHER" id="PTHR45947">
    <property type="entry name" value="SULFOQUINOVOSYL TRANSFERASE SQD2"/>
    <property type="match status" value="1"/>
</dbReference>
<evidence type="ECO:0000313" key="4">
    <source>
        <dbReference type="Proteomes" id="UP000284152"/>
    </source>
</evidence>
<dbReference type="Proteomes" id="UP000284152">
    <property type="component" value="Unassembled WGS sequence"/>
</dbReference>